<evidence type="ECO:0000313" key="13">
    <source>
        <dbReference type="EMBL" id="CAB4004446.1"/>
    </source>
</evidence>
<dbReference type="GO" id="GO:0005262">
    <property type="term" value="F:calcium channel activity"/>
    <property type="evidence" value="ECO:0007669"/>
    <property type="project" value="TreeGrafter"/>
</dbReference>
<evidence type="ECO:0000259" key="11">
    <source>
        <dbReference type="PROSITE" id="PS50095"/>
    </source>
</evidence>
<comment type="similarity">
    <text evidence="2">Belongs to the polycystin family.</text>
</comment>
<accession>A0A7D9E8X4</accession>
<dbReference type="GO" id="GO:0060170">
    <property type="term" value="C:ciliary membrane"/>
    <property type="evidence" value="ECO:0007669"/>
    <property type="project" value="UniProtKB-SubCell"/>
</dbReference>
<keyword evidence="6" id="KW-0472">Membrane</keyword>
<dbReference type="OrthoDB" id="5967971at2759"/>
<evidence type="ECO:0000256" key="7">
    <source>
        <dbReference type="ARBA" id="ARBA00023157"/>
    </source>
</evidence>
<keyword evidence="14" id="KW-1185">Reference proteome</keyword>
<dbReference type="Proteomes" id="UP001152795">
    <property type="component" value="Unassembled WGS sequence"/>
</dbReference>
<dbReference type="InterPro" id="IPR003915">
    <property type="entry name" value="PKD_2"/>
</dbReference>
<gene>
    <name evidence="13" type="ORF">PACLA_8A064466</name>
</gene>
<dbReference type="InterPro" id="IPR027359">
    <property type="entry name" value="Volt_channel_dom_sf"/>
</dbReference>
<keyword evidence="3" id="KW-0812">Transmembrane</keyword>
<evidence type="ECO:0000256" key="10">
    <source>
        <dbReference type="PROSITE-ProRule" id="PRU00152"/>
    </source>
</evidence>
<evidence type="ECO:0000256" key="2">
    <source>
        <dbReference type="ARBA" id="ARBA00007200"/>
    </source>
</evidence>
<evidence type="ECO:0000256" key="5">
    <source>
        <dbReference type="ARBA" id="ARBA00022989"/>
    </source>
</evidence>
<dbReference type="Gene3D" id="2.60.220.50">
    <property type="match status" value="1"/>
</dbReference>
<name>A0A7D9E8X4_PARCT</name>
<feature type="non-terminal residue" evidence="13">
    <location>
        <position position="1"/>
    </location>
</feature>
<organism evidence="13 14">
    <name type="scientific">Paramuricea clavata</name>
    <name type="common">Red gorgonian</name>
    <name type="synonym">Violescent sea-whip</name>
    <dbReference type="NCBI Taxonomy" id="317549"/>
    <lineage>
        <taxon>Eukaryota</taxon>
        <taxon>Metazoa</taxon>
        <taxon>Cnidaria</taxon>
        <taxon>Anthozoa</taxon>
        <taxon>Octocorallia</taxon>
        <taxon>Malacalcyonacea</taxon>
        <taxon>Plexauridae</taxon>
        <taxon>Paramuricea</taxon>
    </lineage>
</organism>
<dbReference type="EMBL" id="CACRXK020004911">
    <property type="protein sequence ID" value="CAB4004446.1"/>
    <property type="molecule type" value="Genomic_DNA"/>
</dbReference>
<protein>
    <submittedName>
        <fullName evidence="13">Polycystic kidney disease 1-like 2</fullName>
    </submittedName>
</protein>
<dbReference type="Pfam" id="PF01477">
    <property type="entry name" value="PLAT"/>
    <property type="match status" value="1"/>
</dbReference>
<feature type="domain" description="GAIN-B" evidence="12">
    <location>
        <begin position="213"/>
        <end position="353"/>
    </location>
</feature>
<dbReference type="SMART" id="SM00308">
    <property type="entry name" value="LH2"/>
    <property type="match status" value="1"/>
</dbReference>
<comment type="caution">
    <text evidence="13">The sequence shown here is derived from an EMBL/GenBank/DDBJ whole genome shotgun (WGS) entry which is preliminary data.</text>
</comment>
<feature type="domain" description="PLAT" evidence="11">
    <location>
        <begin position="409"/>
        <end position="524"/>
    </location>
</feature>
<dbReference type="Pfam" id="PF01825">
    <property type="entry name" value="GPS"/>
    <property type="match status" value="1"/>
</dbReference>
<dbReference type="SMART" id="SM00303">
    <property type="entry name" value="GPS"/>
    <property type="match status" value="1"/>
</dbReference>
<evidence type="ECO:0000256" key="9">
    <source>
        <dbReference type="ARBA" id="ARBA00023273"/>
    </source>
</evidence>
<dbReference type="PANTHER" id="PTHR10877">
    <property type="entry name" value="POLYCYSTIN FAMILY MEMBER"/>
    <property type="match status" value="1"/>
</dbReference>
<evidence type="ECO:0000256" key="6">
    <source>
        <dbReference type="ARBA" id="ARBA00023136"/>
    </source>
</evidence>
<dbReference type="Pfam" id="PF20519">
    <property type="entry name" value="Polycystin_dom"/>
    <property type="match status" value="1"/>
</dbReference>
<reference evidence="13" key="1">
    <citation type="submission" date="2020-04" db="EMBL/GenBank/DDBJ databases">
        <authorList>
            <person name="Alioto T."/>
            <person name="Alioto T."/>
            <person name="Gomez Garrido J."/>
        </authorList>
    </citation>
    <scope>NUCLEOTIDE SEQUENCE</scope>
    <source>
        <strain evidence="13">A484AB</strain>
    </source>
</reference>
<dbReference type="PROSITE" id="PS50221">
    <property type="entry name" value="GAIN_B"/>
    <property type="match status" value="1"/>
</dbReference>
<comment type="caution">
    <text evidence="10">Lacks conserved residue(s) required for the propagation of feature annotation.</text>
</comment>
<dbReference type="InterPro" id="IPR000203">
    <property type="entry name" value="GPS"/>
</dbReference>
<dbReference type="InterPro" id="IPR046791">
    <property type="entry name" value="Polycystin_dom"/>
</dbReference>
<proteinExistence type="inferred from homology"/>
<dbReference type="GO" id="GO:0050982">
    <property type="term" value="P:detection of mechanical stimulus"/>
    <property type="evidence" value="ECO:0007669"/>
    <property type="project" value="TreeGrafter"/>
</dbReference>
<keyword evidence="7" id="KW-1015">Disulfide bond</keyword>
<keyword evidence="5" id="KW-1133">Transmembrane helix</keyword>
<dbReference type="PANTHER" id="PTHR10877:SF150">
    <property type="entry name" value="REJ DOMAIN-CONTAINING PROTEIN"/>
    <property type="match status" value="1"/>
</dbReference>
<dbReference type="SUPFAM" id="SSF49723">
    <property type="entry name" value="Lipase/lipooxygenase domain (PLAT/LH2 domain)"/>
    <property type="match status" value="1"/>
</dbReference>
<keyword evidence="9" id="KW-0966">Cell projection</keyword>
<dbReference type="InterPro" id="IPR051223">
    <property type="entry name" value="Polycystin"/>
</dbReference>
<sequence length="1418" mass="162652">PEEVKPNLYGTLSRKGSALEKIGKETRQVVEVWDEAVETITAAMAKKKLSGERPTVVKTPNFKIKLSKSREKEGRRIHAEDGKLNESKPWISLPKLSKLPFFRRNESENIFTEAISFEKNPYTWDVERSHYIQPAVFSFNFRNEDGKKMSVKKLPEDIEIRLPNRKENIVHNPLNNSADSEDFLLYSFKVDEDHYEEVIMIDIRHSKSADEGATFYLKFGEEVSPTNYDCKDPLSVNMTCFDATVQIHHNDQSSIVFIRNSEKVESVKGEVSVGLLLCPYAHNENKPSTCNPRNHTYEIFVQTVSCRYWNHSESEWSKNGCRVGNKSTPLHTSCLCNHLTAFGSYVVKPNPLNKFSAEDFRNGYVCFVVVAVIFCFYFLFLVWARKADRSDCSKVGVCALSDNGPQDRYRYEVAIWTGMRRNAGTGSEVTIILSGDKNDSEPRCLVNPQNPSFTRASLEKFLLTSSKDIGSLYCIRVWHDNSKGSWFLSRVMVTDLQRNERFYFICDRWLAVDEDDGQVERLLPVASDEELADFHHLFYSKAKRGLSDSHLWVSVLNRPPQSIFTRVQRLSCCLCILMTTMVANAMFYGTRSEPKADTTNYVGSYSFTWDEVYIGVVSSLIVVPVNVIILNIFRNVRPKSRKTRPHSKASSVTNLDSGYRNSRASFETLVESSDQEPRESIAGNAGMNVYSRIRSAELKKKRDEELSRWARFKRCIIPSSLPHGFVYVGWAILVIVTLGSATVVILYGMQFGNGRSLQWLLSIMVSIVEDIFILQPLKVLMFALGFALLVKKPDEGEFEMLGDYDDDEVQQGDILGSPIPEKRVPASPRLPVRPTEEQLAVMRKARMKERKMFFLIQEIIVHLIFMIVIALVTYGHKDTRSVHMFRHIDELSKMTDKITNFTHFWNWSRIVLVPKAFPEKLYNGRYVPSYGFFDDGYNNLISKARMRLLRVNNDNCMVADEFKGKIGECLKDYSIFNQDEVCYHSNWTGVVKGQEKDRWCFQDWKDLDGYPTLGIFNSYSGSGYIKELRPGDDNNATVNELESTHWLDKQSRALFVEMTIYNANVNLYTSITLLFEFPEFGGIFYFRNIIPMRLKLYVGGFAFFIFACEMAFALFVLGYSYVALKKLYHHKMAYFKNFWNIMDFSILMSSFAAISVYVYRLGITTKLMRAVQDRDGEFVNFQYVTYWNEILSYIMALVVSLTTVKLTKLMRFNLRVSLFGKTLQDAKPALAGFSIQFGIVFFAYVMVGVLVFGYNVSQFKSIVSAMMALGRVILGKSQFIELFSADPIIGPLFFFTYVTFVCWILVTMVVAILTDSYHEVQDRCFGMSNEYEMVDFILARLRAWSGFGGKKKSRIPANQRWRKAGIKAKAAATLGRHRSYKQSAENIAFEKTGDLMERFEDSIKSLEKKVNKLCVGVQ</sequence>
<evidence type="ECO:0000256" key="8">
    <source>
        <dbReference type="ARBA" id="ARBA00023180"/>
    </source>
</evidence>
<evidence type="ECO:0000259" key="12">
    <source>
        <dbReference type="PROSITE" id="PS50221"/>
    </source>
</evidence>
<dbReference type="Pfam" id="PF08016">
    <property type="entry name" value="PKD_channel"/>
    <property type="match status" value="1"/>
</dbReference>
<dbReference type="InterPro" id="IPR057244">
    <property type="entry name" value="GAIN_B"/>
</dbReference>
<evidence type="ECO:0000256" key="3">
    <source>
        <dbReference type="ARBA" id="ARBA00022692"/>
    </source>
</evidence>
<dbReference type="GO" id="GO:0005509">
    <property type="term" value="F:calcium ion binding"/>
    <property type="evidence" value="ECO:0007669"/>
    <property type="project" value="InterPro"/>
</dbReference>
<comment type="subcellular location">
    <subcellularLocation>
        <location evidence="1">Cell projection</location>
        <location evidence="1">Cilium membrane</location>
        <topology evidence="1">Multi-pass membrane protein</topology>
    </subcellularLocation>
</comment>
<evidence type="ECO:0000313" key="14">
    <source>
        <dbReference type="Proteomes" id="UP001152795"/>
    </source>
</evidence>
<dbReference type="PRINTS" id="PR01433">
    <property type="entry name" value="POLYCYSTIN2"/>
</dbReference>
<evidence type="ECO:0000256" key="4">
    <source>
        <dbReference type="ARBA" id="ARBA00022729"/>
    </source>
</evidence>
<dbReference type="InterPro" id="IPR013122">
    <property type="entry name" value="PKD1_2_channel"/>
</dbReference>
<dbReference type="Gene3D" id="1.20.120.350">
    <property type="entry name" value="Voltage-gated potassium channels. Chain C"/>
    <property type="match status" value="1"/>
</dbReference>
<dbReference type="InterPro" id="IPR036392">
    <property type="entry name" value="PLAT/LH2_dom_sf"/>
</dbReference>
<dbReference type="PROSITE" id="PS50095">
    <property type="entry name" value="PLAT"/>
    <property type="match status" value="1"/>
</dbReference>
<keyword evidence="4" id="KW-0732">Signal</keyword>
<dbReference type="Gene3D" id="1.10.287.70">
    <property type="match status" value="1"/>
</dbReference>
<keyword evidence="8" id="KW-0325">Glycoprotein</keyword>
<dbReference type="FunFam" id="1.10.287.70:FF:000086">
    <property type="entry name" value="Polycystic kidney disease 2"/>
    <property type="match status" value="1"/>
</dbReference>
<dbReference type="Gene3D" id="2.60.60.20">
    <property type="entry name" value="PLAT/LH2 domain"/>
    <property type="match status" value="1"/>
</dbReference>
<dbReference type="InterPro" id="IPR046338">
    <property type="entry name" value="GAIN_dom_sf"/>
</dbReference>
<evidence type="ECO:0000256" key="1">
    <source>
        <dbReference type="ARBA" id="ARBA00004272"/>
    </source>
</evidence>
<dbReference type="InterPro" id="IPR001024">
    <property type="entry name" value="PLAT/LH2_dom"/>
</dbReference>